<dbReference type="AlphaFoldDB" id="A0A1H3PGR6"/>
<evidence type="ECO:0000313" key="3">
    <source>
        <dbReference type="Proteomes" id="UP000199632"/>
    </source>
</evidence>
<proteinExistence type="predicted"/>
<dbReference type="STRING" id="137265.SAMN05421684_2876"/>
<protein>
    <submittedName>
        <fullName evidence="2">TIGR04222 domain-containing protein</fullName>
    </submittedName>
</protein>
<feature type="transmembrane region" description="Helical" evidence="1">
    <location>
        <begin position="137"/>
        <end position="154"/>
    </location>
</feature>
<reference evidence="3" key="1">
    <citation type="submission" date="2016-10" db="EMBL/GenBank/DDBJ databases">
        <authorList>
            <person name="Varghese N."/>
            <person name="Submissions S."/>
        </authorList>
    </citation>
    <scope>NUCLEOTIDE SEQUENCE [LARGE SCALE GENOMIC DNA]</scope>
    <source>
        <strain evidence="3">DSM 44718</strain>
    </source>
</reference>
<organism evidence="2 3">
    <name type="scientific">Asanoa ishikariensis</name>
    <dbReference type="NCBI Taxonomy" id="137265"/>
    <lineage>
        <taxon>Bacteria</taxon>
        <taxon>Bacillati</taxon>
        <taxon>Actinomycetota</taxon>
        <taxon>Actinomycetes</taxon>
        <taxon>Micromonosporales</taxon>
        <taxon>Micromonosporaceae</taxon>
        <taxon>Asanoa</taxon>
    </lineage>
</organism>
<dbReference type="NCBIfam" id="TIGR04222">
    <property type="entry name" value="near_uncomplex"/>
    <property type="match status" value="1"/>
</dbReference>
<gene>
    <name evidence="2" type="ORF">SAMN05421684_2876</name>
</gene>
<keyword evidence="3" id="KW-1185">Reference proteome</keyword>
<keyword evidence="1" id="KW-1133">Transmembrane helix</keyword>
<keyword evidence="1" id="KW-0812">Transmembrane</keyword>
<keyword evidence="1" id="KW-0472">Membrane</keyword>
<evidence type="ECO:0000256" key="1">
    <source>
        <dbReference type="SAM" id="Phobius"/>
    </source>
</evidence>
<dbReference type="InterPro" id="IPR026467">
    <property type="entry name" value="Ser/Gly_Cys_C_dom"/>
</dbReference>
<dbReference type="EMBL" id="FNQB01000001">
    <property type="protein sequence ID" value="SDZ00330.1"/>
    <property type="molecule type" value="Genomic_DNA"/>
</dbReference>
<evidence type="ECO:0000313" key="2">
    <source>
        <dbReference type="EMBL" id="SDZ00330.1"/>
    </source>
</evidence>
<name>A0A1H3PGR6_9ACTN</name>
<dbReference type="Proteomes" id="UP000199632">
    <property type="component" value="Unassembled WGS sequence"/>
</dbReference>
<feature type="transmembrane region" description="Helical" evidence="1">
    <location>
        <begin position="166"/>
        <end position="185"/>
    </location>
</feature>
<sequence>MTSFIALYLALGVVAIGSTALARHWISRGPLSEAHHERIGPQEAAYLNGGPKLAMFAALGGLRRAGAIGTRPDGSLAQASPLPIGSTPLDNALYDAAGMHRRVRDLIGHAWVARALVELRRGLESTGLLPSTRRRRLYRLAALLVLPVLVVGAVHISRAHDAGRPFAWVVVISLALVYWLVWSLNRAPTSTRAGRRTLDELRSRHHHLEPLNSPSYRTYDASAAAMGIALFGKRSLSQVDPKLAADKGVSRIGLETAIGPIGAVGFGTASCGDYGSGSSSGGGGGCGGGGGGS</sequence>
<dbReference type="RefSeq" id="WP_143049751.1">
    <property type="nucleotide sequence ID" value="NZ_BOND01000024.1"/>
</dbReference>
<dbReference type="OrthoDB" id="4475641at2"/>
<feature type="transmembrane region" description="Helical" evidence="1">
    <location>
        <begin position="6"/>
        <end position="26"/>
    </location>
</feature>
<accession>A0A1H3PGR6</accession>